<evidence type="ECO:0000256" key="2">
    <source>
        <dbReference type="SAM" id="Phobius"/>
    </source>
</evidence>
<evidence type="ECO:0000313" key="3">
    <source>
        <dbReference type="EMBL" id="MCF0263673.1"/>
    </source>
</evidence>
<sequence length="186" mass="20898">MANKTQLGIGAVIAVIVAAYLGVDLNQQTNQATESSKVESIDQQNNHSQDNTQHVNEQSKDNQFNDKPSANSQNQNGLEVIRKAYDAKLSNVQVQSIGRVKAVLRDDNEGSRHQKFILALDNGLTVLVAHNIDLAPRIDNLRKGDTVEFFGEYEYSNQGGVMHWTHHDPKRRHQDGWLKHNGKTYQ</sequence>
<dbReference type="Pfam" id="PF11948">
    <property type="entry name" value="DUF3465"/>
    <property type="match status" value="1"/>
</dbReference>
<keyword evidence="2" id="KW-0472">Membrane</keyword>
<name>A0A8X8GEZ8_ACIGI</name>
<dbReference type="RefSeq" id="WP_224965088.1">
    <property type="nucleotide sequence ID" value="NZ_CP083989.1"/>
</dbReference>
<comment type="caution">
    <text evidence="3">The sequence shown here is derived from an EMBL/GenBank/DDBJ whole genome shotgun (WGS) entry which is preliminary data.</text>
</comment>
<protein>
    <submittedName>
        <fullName evidence="3">DUF3465 domain-containing protein</fullName>
    </submittedName>
</protein>
<feature type="compositionally biased region" description="Polar residues" evidence="1">
    <location>
        <begin position="41"/>
        <end position="56"/>
    </location>
</feature>
<feature type="region of interest" description="Disordered" evidence="1">
    <location>
        <begin position="34"/>
        <end position="74"/>
    </location>
</feature>
<reference evidence="3" key="1">
    <citation type="submission" date="2021-07" db="EMBL/GenBank/DDBJ databases">
        <authorList>
            <person name="Fernandez M."/>
            <person name="Pereira P."/>
            <person name="Torres Tejerizo G.A."/>
            <person name="Gonzalez P."/>
            <person name="Agostini E."/>
        </authorList>
    </citation>
    <scope>NUCLEOTIDE SEQUENCE</scope>
    <source>
        <strain evidence="3">SFC 500-1A</strain>
    </source>
</reference>
<accession>A0A8X8GEZ8</accession>
<feature type="transmembrane region" description="Helical" evidence="2">
    <location>
        <begin position="7"/>
        <end position="23"/>
    </location>
</feature>
<dbReference type="AlphaFoldDB" id="A0A8X8GEZ8"/>
<gene>
    <name evidence="3" type="ORF">KW868_04220</name>
</gene>
<dbReference type="InterPro" id="IPR021856">
    <property type="entry name" value="DUF3465"/>
</dbReference>
<keyword evidence="2" id="KW-0812">Transmembrane</keyword>
<keyword evidence="2" id="KW-1133">Transmembrane helix</keyword>
<proteinExistence type="predicted"/>
<organism evidence="3 4">
    <name type="scientific">Acinetobacter guillouiae</name>
    <name type="common">Acinetobacter genomosp. 11</name>
    <dbReference type="NCBI Taxonomy" id="106649"/>
    <lineage>
        <taxon>Bacteria</taxon>
        <taxon>Pseudomonadati</taxon>
        <taxon>Pseudomonadota</taxon>
        <taxon>Gammaproteobacteria</taxon>
        <taxon>Moraxellales</taxon>
        <taxon>Moraxellaceae</taxon>
        <taxon>Acinetobacter</taxon>
    </lineage>
</organism>
<evidence type="ECO:0000256" key="1">
    <source>
        <dbReference type="SAM" id="MobiDB-lite"/>
    </source>
</evidence>
<dbReference type="EMBL" id="JAHWXT010000001">
    <property type="protein sequence ID" value="MCF0263673.1"/>
    <property type="molecule type" value="Genomic_DNA"/>
</dbReference>
<dbReference type="Proteomes" id="UP000887320">
    <property type="component" value="Unassembled WGS sequence"/>
</dbReference>
<feature type="compositionally biased region" description="Polar residues" evidence="1">
    <location>
        <begin position="65"/>
        <end position="74"/>
    </location>
</feature>
<evidence type="ECO:0000313" key="4">
    <source>
        <dbReference type="Proteomes" id="UP000887320"/>
    </source>
</evidence>